<protein>
    <submittedName>
        <fullName evidence="2">Uncharacterized protein</fullName>
    </submittedName>
</protein>
<evidence type="ECO:0000313" key="3">
    <source>
        <dbReference type="Proteomes" id="UP000095038"/>
    </source>
</evidence>
<evidence type="ECO:0000256" key="1">
    <source>
        <dbReference type="SAM" id="Phobius"/>
    </source>
</evidence>
<dbReference type="InParanoid" id="A0A1D2VJ84"/>
<organism evidence="2 3">
    <name type="scientific">Ascoidea rubescens DSM 1968</name>
    <dbReference type="NCBI Taxonomy" id="1344418"/>
    <lineage>
        <taxon>Eukaryota</taxon>
        <taxon>Fungi</taxon>
        <taxon>Dikarya</taxon>
        <taxon>Ascomycota</taxon>
        <taxon>Saccharomycotina</taxon>
        <taxon>Saccharomycetes</taxon>
        <taxon>Ascoideaceae</taxon>
        <taxon>Ascoidea</taxon>
    </lineage>
</organism>
<proteinExistence type="predicted"/>
<feature type="transmembrane region" description="Helical" evidence="1">
    <location>
        <begin position="7"/>
        <end position="31"/>
    </location>
</feature>
<keyword evidence="1" id="KW-0472">Membrane</keyword>
<name>A0A1D2VJ84_9ASCO</name>
<dbReference type="GeneID" id="30962844"/>
<dbReference type="EMBL" id="KV454479">
    <property type="protein sequence ID" value="ODV61691.1"/>
    <property type="molecule type" value="Genomic_DNA"/>
</dbReference>
<sequence length="67" mass="8137">MFKTSKTVLFVAFDISFILFISFYFISFYFISFYFTLLYVTLLYFIVSFLHDVFISLFVLFYTDLPI</sequence>
<dbReference type="RefSeq" id="XP_020047998.1">
    <property type="nucleotide sequence ID" value="XM_020189208.1"/>
</dbReference>
<evidence type="ECO:0000313" key="2">
    <source>
        <dbReference type="EMBL" id="ODV61691.1"/>
    </source>
</evidence>
<dbReference type="AlphaFoldDB" id="A0A1D2VJ84"/>
<keyword evidence="3" id="KW-1185">Reference proteome</keyword>
<gene>
    <name evidence="2" type="ORF">ASCRUDRAFT_144374</name>
</gene>
<dbReference type="Proteomes" id="UP000095038">
    <property type="component" value="Unassembled WGS sequence"/>
</dbReference>
<feature type="transmembrane region" description="Helical" evidence="1">
    <location>
        <begin position="37"/>
        <end position="62"/>
    </location>
</feature>
<keyword evidence="1" id="KW-1133">Transmembrane helix</keyword>
<reference evidence="3" key="1">
    <citation type="submission" date="2016-05" db="EMBL/GenBank/DDBJ databases">
        <title>Comparative genomics of biotechnologically important yeasts.</title>
        <authorList>
            <consortium name="DOE Joint Genome Institute"/>
            <person name="Riley R."/>
            <person name="Haridas S."/>
            <person name="Wolfe K.H."/>
            <person name="Lopes M.R."/>
            <person name="Hittinger C.T."/>
            <person name="Goker M."/>
            <person name="Salamov A."/>
            <person name="Wisecaver J."/>
            <person name="Long T.M."/>
            <person name="Aerts A.L."/>
            <person name="Barry K."/>
            <person name="Choi C."/>
            <person name="Clum A."/>
            <person name="Coughlan A.Y."/>
            <person name="Deshpande S."/>
            <person name="Douglass A.P."/>
            <person name="Hanson S.J."/>
            <person name="Klenk H.-P."/>
            <person name="Labutti K."/>
            <person name="Lapidus A."/>
            <person name="Lindquist E."/>
            <person name="Lipzen A."/>
            <person name="Meier-Kolthoff J.P."/>
            <person name="Ohm R.A."/>
            <person name="Otillar R.P."/>
            <person name="Pangilinan J."/>
            <person name="Peng Y."/>
            <person name="Rokas A."/>
            <person name="Rosa C.A."/>
            <person name="Scheuner C."/>
            <person name="Sibirny A.A."/>
            <person name="Slot J.C."/>
            <person name="Stielow J.B."/>
            <person name="Sun H."/>
            <person name="Kurtzman C.P."/>
            <person name="Blackwell M."/>
            <person name="Grigoriev I.V."/>
            <person name="Jeffries T.W."/>
        </authorList>
    </citation>
    <scope>NUCLEOTIDE SEQUENCE [LARGE SCALE GENOMIC DNA]</scope>
    <source>
        <strain evidence="3">DSM 1968</strain>
    </source>
</reference>
<keyword evidence="1" id="KW-0812">Transmembrane</keyword>
<accession>A0A1D2VJ84</accession>